<reference evidence="2 3" key="1">
    <citation type="submission" date="2016-02" db="EMBL/GenBank/DDBJ databases">
        <authorList>
            <consortium name="Pathogen Informatics"/>
        </authorList>
    </citation>
    <scope>NUCLEOTIDE SEQUENCE [LARGE SCALE GENOMIC DNA]</scope>
    <source>
        <strain evidence="2 3">SS1013</strain>
    </source>
</reference>
<gene>
    <name evidence="2" type="ORF">ERS132539_02263</name>
</gene>
<organism evidence="2 3">
    <name type="scientific">Streptococcus suis</name>
    <dbReference type="NCBI Taxonomy" id="1307"/>
    <lineage>
        <taxon>Bacteria</taxon>
        <taxon>Bacillati</taxon>
        <taxon>Bacillota</taxon>
        <taxon>Bacilli</taxon>
        <taxon>Lactobacillales</taxon>
        <taxon>Streptococcaceae</taxon>
        <taxon>Streptococcus</taxon>
    </lineage>
</organism>
<keyword evidence="1" id="KW-0472">Membrane</keyword>
<dbReference type="AlphaFoldDB" id="A0A0Z8R4C7"/>
<proteinExistence type="predicted"/>
<dbReference type="Proteomes" id="UP000069526">
    <property type="component" value="Unassembled WGS sequence"/>
</dbReference>
<dbReference type="EMBL" id="FIJK01000088">
    <property type="protein sequence ID" value="CYW75713.1"/>
    <property type="molecule type" value="Genomic_DNA"/>
</dbReference>
<name>A0A0Z8R4C7_STRSU</name>
<protein>
    <submittedName>
        <fullName evidence="2">Uncharacterized protein</fullName>
    </submittedName>
</protein>
<keyword evidence="1" id="KW-0812">Transmembrane</keyword>
<accession>A0A0Z8R4C7</accession>
<evidence type="ECO:0000313" key="2">
    <source>
        <dbReference type="EMBL" id="CYW75713.1"/>
    </source>
</evidence>
<evidence type="ECO:0000256" key="1">
    <source>
        <dbReference type="SAM" id="Phobius"/>
    </source>
</evidence>
<dbReference type="RefSeq" id="WP_044766631.1">
    <property type="nucleotide sequence ID" value="NZ_CEIH01000026.1"/>
</dbReference>
<sequence>MSKDRKNENNFQHLEGELGKYLERKELDDKKSKSSYLFLMIGFLVLVISGFLYKKSLDTPVETYKDLTSYVESIRQVEAKPFSWTYEEFEALDAQHSAASKTRVEDIIKKYGAPTSLETSIYSSEYESLRLLYQTEQPRRQVELLFVDFGGQLTLAAKMSSNLFPEPYEDIVGENSHDWTSQEFNNLRVGASNGEGGVSLDEVLSTYGPVYAAESFGTVDYWTIRIQYLNHETSDNIFLDFTKDGEGEYQLSQKHKEVRNW</sequence>
<evidence type="ECO:0000313" key="3">
    <source>
        <dbReference type="Proteomes" id="UP000069526"/>
    </source>
</evidence>
<keyword evidence="1" id="KW-1133">Transmembrane helix</keyword>
<feature type="transmembrane region" description="Helical" evidence="1">
    <location>
        <begin position="34"/>
        <end position="53"/>
    </location>
</feature>